<keyword evidence="3" id="KW-1185">Reference proteome</keyword>
<comment type="caution">
    <text evidence="2">The sequence shown here is derived from an EMBL/GenBank/DDBJ whole genome shotgun (WGS) entry which is preliminary data.</text>
</comment>
<evidence type="ECO:0000256" key="1">
    <source>
        <dbReference type="SAM" id="MobiDB-lite"/>
    </source>
</evidence>
<reference evidence="2 3" key="1">
    <citation type="journal article" date="2014" name="PLoS Genet.">
        <title>Phylogenetically driven sequencing of extremely halophilic archaea reveals strategies for static and dynamic osmo-response.</title>
        <authorList>
            <person name="Becker E.A."/>
            <person name="Seitzer P.M."/>
            <person name="Tritt A."/>
            <person name="Larsen D."/>
            <person name="Krusor M."/>
            <person name="Yao A.I."/>
            <person name="Wu D."/>
            <person name="Madern D."/>
            <person name="Eisen J.A."/>
            <person name="Darling A.E."/>
            <person name="Facciotti M.T."/>
        </authorList>
    </citation>
    <scope>NUCLEOTIDE SEQUENCE [LARGE SCALE GENOMIC DNA]</scope>
    <source>
        <strain evidence="2 3">JCM 10635</strain>
    </source>
</reference>
<dbReference type="EMBL" id="AOHY01000026">
    <property type="protein sequence ID" value="ELY48975.1"/>
    <property type="molecule type" value="Genomic_DNA"/>
</dbReference>
<protein>
    <submittedName>
        <fullName evidence="2">Uncharacterized protein</fullName>
    </submittedName>
</protein>
<feature type="region of interest" description="Disordered" evidence="1">
    <location>
        <begin position="244"/>
        <end position="319"/>
    </location>
</feature>
<evidence type="ECO:0000313" key="2">
    <source>
        <dbReference type="EMBL" id="ELY48975.1"/>
    </source>
</evidence>
<proteinExistence type="predicted"/>
<dbReference type="eggNOG" id="arCOG06339">
    <property type="taxonomic scope" value="Archaea"/>
</dbReference>
<gene>
    <name evidence="2" type="ORF">C494_09490</name>
</gene>
<dbReference type="AlphaFoldDB" id="L9WHK0"/>
<dbReference type="Proteomes" id="UP000011690">
    <property type="component" value="Unassembled WGS sequence"/>
</dbReference>
<dbReference type="PATRIC" id="fig|1227500.6.peg.1908"/>
<dbReference type="RefSeq" id="WP_006066051.1">
    <property type="nucleotide sequence ID" value="NZ_AOHY01000026.1"/>
</dbReference>
<name>L9WHK0_9EURY</name>
<evidence type="ECO:0000313" key="3">
    <source>
        <dbReference type="Proteomes" id="UP000011690"/>
    </source>
</evidence>
<sequence length="319" mass="32877">MNRNRLFVVALAAVMMLSVLAPVGAATAETGDDEVIDEITVAVDDTVVTVTSNETAVENATVNVTSTDEDTPYAVDNMTDADGTVDLPEPEETVNVTVNASYENASGEELTDKTEETLEPEPKGLEISVEQNGDVVVTVTDNETAVSNATVDVSTVDENASYADEGTYTTGDNGTVGLDAPFGNESVEVAFNTTVDNESVETTKTLEPAEYDTFGSLVSAFVGNAQDDSDGPLGLTVANFVLEHNPGNAPDHAGPPSHAGPSGDGDEETDNQGPPEHAGGPPGEEDVDAEEADEDAETDEDDNSSQGNGGGPPSHAGPN</sequence>
<feature type="compositionally biased region" description="Acidic residues" evidence="1">
    <location>
        <begin position="283"/>
        <end position="303"/>
    </location>
</feature>
<dbReference type="GeneID" id="39850762"/>
<accession>L9WHK0</accession>
<organism evidence="2 3">
    <name type="scientific">Natronorubrum bangense JCM 10635</name>
    <dbReference type="NCBI Taxonomy" id="1227500"/>
    <lineage>
        <taxon>Archaea</taxon>
        <taxon>Methanobacteriati</taxon>
        <taxon>Methanobacteriota</taxon>
        <taxon>Stenosarchaea group</taxon>
        <taxon>Halobacteria</taxon>
        <taxon>Halobacteriales</taxon>
        <taxon>Natrialbaceae</taxon>
        <taxon>Natronorubrum</taxon>
    </lineage>
</organism>